<evidence type="ECO:0000313" key="2">
    <source>
        <dbReference type="EMBL" id="MCK7592359.1"/>
    </source>
</evidence>
<proteinExistence type="predicted"/>
<dbReference type="EMBL" id="JALNMH010000001">
    <property type="protein sequence ID" value="MCK7592359.1"/>
    <property type="molecule type" value="Genomic_DNA"/>
</dbReference>
<dbReference type="RefSeq" id="WP_248204469.1">
    <property type="nucleotide sequence ID" value="NZ_JALNMH010000001.1"/>
</dbReference>
<gene>
    <name evidence="2" type="ORF">M0G41_01600</name>
</gene>
<sequence length="335" mass="35970">MSSLEWPPGSAPALPQLEVAYREASLSSLLDDPRTLAVIGFGRRAPARDDDPRYFNVGLEPLGAAVPFEVWRVDADALCGRDGNIAWARAGDLSFGSLCVDEARHGGITPAAEAAYRQLLDHLASGPHPALLRSWNYIDAITEGEGDAERYRQFCIGRALGIGQRLSAYPAATAIGLRDGARVLRLYWLAGPQPGTPIENPRQVAAWRYPRQYGPQPPSFSRATLPGAPSLPLLLSGTASVVGHASLHRDSLADQVDETFRNFASLLQAARGLRPSLAPAFGAGSLLKAYVRDADSAAAVAAELDRHLPAATQRLLLAADVCRAELRIEIDGFHR</sequence>
<dbReference type="InterPro" id="IPR049368">
    <property type="entry name" value="FkbO_Hyg5-like_N"/>
</dbReference>
<evidence type="ECO:0000313" key="3">
    <source>
        <dbReference type="Proteomes" id="UP001431449"/>
    </source>
</evidence>
<organism evidence="2 3">
    <name type="scientific">Pseudomarimonas salicorniae</name>
    <dbReference type="NCBI Taxonomy" id="2933270"/>
    <lineage>
        <taxon>Bacteria</taxon>
        <taxon>Pseudomonadati</taxon>
        <taxon>Pseudomonadota</taxon>
        <taxon>Gammaproteobacteria</taxon>
        <taxon>Lysobacterales</taxon>
        <taxon>Lysobacteraceae</taxon>
        <taxon>Pseudomarimonas</taxon>
    </lineage>
</organism>
<dbReference type="InterPro" id="IPR035959">
    <property type="entry name" value="RutC-like_sf"/>
</dbReference>
<keyword evidence="3" id="KW-1185">Reference proteome</keyword>
<dbReference type="Pfam" id="PF21168">
    <property type="entry name" value="FkbO_Hyg5-like_N"/>
    <property type="match status" value="1"/>
</dbReference>
<protein>
    <submittedName>
        <fullName evidence="2">Pteridine-dependent deoxygenase</fullName>
    </submittedName>
</protein>
<dbReference type="Proteomes" id="UP001431449">
    <property type="component" value="Unassembled WGS sequence"/>
</dbReference>
<accession>A0ABT0GCU0</accession>
<comment type="caution">
    <text evidence="2">The sequence shown here is derived from an EMBL/GenBank/DDBJ whole genome shotgun (WGS) entry which is preliminary data.</text>
</comment>
<evidence type="ECO:0000259" key="1">
    <source>
        <dbReference type="Pfam" id="PF21168"/>
    </source>
</evidence>
<reference evidence="2" key="1">
    <citation type="submission" date="2022-04" db="EMBL/GenBank/DDBJ databases">
        <title>Lysobacter sp. CAU 1642 isolated from sea sand.</title>
        <authorList>
            <person name="Kim W."/>
        </authorList>
    </citation>
    <scope>NUCLEOTIDE SEQUENCE</scope>
    <source>
        <strain evidence="2">CAU 1642</strain>
    </source>
</reference>
<dbReference type="Gene3D" id="3.30.1330.40">
    <property type="entry name" value="RutC-like"/>
    <property type="match status" value="1"/>
</dbReference>
<name>A0ABT0GCU0_9GAMM</name>
<feature type="domain" description="Chorismatase FkbO/Hyg5-like N-terminal" evidence="1">
    <location>
        <begin position="69"/>
        <end position="190"/>
    </location>
</feature>